<dbReference type="RefSeq" id="WP_090472087.1">
    <property type="nucleotide sequence ID" value="NZ_FOWF01000038.1"/>
</dbReference>
<sequence>MSMIMKILATLVAAEFVFIFYLETLATDSEKTSKVFGMTRDELGQKNVNVLFKNQGVYNGLIAVLILLAVFVFTSETAVLCLMGYIVLVALYGSITSSPKIILTQGGLAILTLISAALPF</sequence>
<organism evidence="2 3">
    <name type="scientific">Eubacterium pyruvativorans</name>
    <dbReference type="NCBI Taxonomy" id="155865"/>
    <lineage>
        <taxon>Bacteria</taxon>
        <taxon>Bacillati</taxon>
        <taxon>Bacillota</taxon>
        <taxon>Clostridia</taxon>
        <taxon>Eubacteriales</taxon>
        <taxon>Eubacteriaceae</taxon>
        <taxon>Eubacterium</taxon>
    </lineage>
</organism>
<keyword evidence="1" id="KW-0812">Transmembrane</keyword>
<dbReference type="Proteomes" id="UP000198817">
    <property type="component" value="Unassembled WGS sequence"/>
</dbReference>
<evidence type="ECO:0000313" key="3">
    <source>
        <dbReference type="Proteomes" id="UP000198817"/>
    </source>
</evidence>
<keyword evidence="1" id="KW-1133">Transmembrane helix</keyword>
<protein>
    <submittedName>
        <fullName evidence="2">Putative membrane protein</fullName>
    </submittedName>
</protein>
<keyword evidence="3" id="KW-1185">Reference proteome</keyword>
<dbReference type="InterPro" id="IPR009732">
    <property type="entry name" value="DUF1304"/>
</dbReference>
<evidence type="ECO:0000256" key="1">
    <source>
        <dbReference type="SAM" id="Phobius"/>
    </source>
</evidence>
<feature type="transmembrane region" description="Helical" evidence="1">
    <location>
        <begin position="78"/>
        <end position="95"/>
    </location>
</feature>
<dbReference type="Pfam" id="PF06993">
    <property type="entry name" value="DUF1304"/>
    <property type="match status" value="1"/>
</dbReference>
<dbReference type="EMBL" id="FPBT01000035">
    <property type="protein sequence ID" value="SFU69420.1"/>
    <property type="molecule type" value="Genomic_DNA"/>
</dbReference>
<accession>A0A1I7I975</accession>
<dbReference type="AlphaFoldDB" id="A0A1I7I975"/>
<name>A0A1I7I975_9FIRM</name>
<dbReference type="PANTHER" id="PTHR38446">
    <property type="entry name" value="BLL0914 PROTEIN"/>
    <property type="match status" value="1"/>
</dbReference>
<dbReference type="STRING" id="155865.SAMN05216515_13817"/>
<gene>
    <name evidence="2" type="ORF">SAMN05216508_13517</name>
</gene>
<evidence type="ECO:0000313" key="2">
    <source>
        <dbReference type="EMBL" id="SFU69420.1"/>
    </source>
</evidence>
<keyword evidence="1" id="KW-0472">Membrane</keyword>
<dbReference type="OrthoDB" id="9803832at2"/>
<dbReference type="PANTHER" id="PTHR38446:SF1">
    <property type="entry name" value="BLL0914 PROTEIN"/>
    <property type="match status" value="1"/>
</dbReference>
<feature type="transmembrane region" description="Helical" evidence="1">
    <location>
        <begin position="56"/>
        <end position="73"/>
    </location>
</feature>
<feature type="transmembrane region" description="Helical" evidence="1">
    <location>
        <begin position="101"/>
        <end position="118"/>
    </location>
</feature>
<proteinExistence type="predicted"/>
<reference evidence="2 3" key="1">
    <citation type="submission" date="2016-10" db="EMBL/GenBank/DDBJ databases">
        <authorList>
            <person name="de Groot N.N."/>
        </authorList>
    </citation>
    <scope>NUCLEOTIDE SEQUENCE [LARGE SCALE GENOMIC DNA]</scope>
    <source>
        <strain evidence="2 3">KHGC13</strain>
    </source>
</reference>